<evidence type="ECO:0000313" key="4">
    <source>
        <dbReference type="Proteomes" id="UP000045840"/>
    </source>
</evidence>
<evidence type="ECO:0000313" key="2">
    <source>
        <dbReference type="EMBL" id="CRY64712.1"/>
    </source>
</evidence>
<accession>A0A0T9NH73</accession>
<dbReference type="RefSeq" id="WP_049608781.1">
    <property type="nucleotide sequence ID" value="NZ_CAWMMU010000003.1"/>
</dbReference>
<dbReference type="AlphaFoldDB" id="A0A0T9NH73"/>
<evidence type="ECO:0000313" key="3">
    <source>
        <dbReference type="Proteomes" id="UP000044625"/>
    </source>
</evidence>
<reference evidence="1" key="2">
    <citation type="submission" date="2015-03" db="EMBL/GenBank/DDBJ databases">
        <authorList>
            <person name="Murphy D."/>
        </authorList>
    </citation>
    <scope>NUCLEOTIDE SEQUENCE [LARGE SCALE GENOMIC DNA]</scope>
    <source>
        <strain evidence="1">A125KOH2</strain>
    </source>
</reference>
<dbReference type="EMBL" id="CQAZ01000002">
    <property type="protein sequence ID" value="CNH09411.1"/>
    <property type="molecule type" value="Genomic_DNA"/>
</dbReference>
<organism evidence="1 4">
    <name type="scientific">Yersinia pekkanenii</name>
    <dbReference type="NCBI Taxonomy" id="1288385"/>
    <lineage>
        <taxon>Bacteria</taxon>
        <taxon>Pseudomonadati</taxon>
        <taxon>Pseudomonadota</taxon>
        <taxon>Gammaproteobacteria</taxon>
        <taxon>Enterobacterales</taxon>
        <taxon>Yersiniaceae</taxon>
        <taxon>Yersinia</taxon>
    </lineage>
</organism>
<sequence>MNTISYPVSNIHLGNTVNVLNNPTVKSASTDIIVGTEPVDKNEKHSEIYNRLVLEGWLDSPDNIEENTLYNLLASLRERSMAEIVLNPKGVIYPGLPFDYDDTLLFESNGDSGVKMHYSVIHKDEDCNFFKLNCQLFLDKNCQLDEDASRIYFEFYDQCPQIIKQELDQRSVMQYIFDWLADLFNCNPHSIDNKMQAVENDHTQIEYNIKNHTYLTRGSELFHFDDFYIEDDNPEEYEEANLDKIYKKGESDEYFDGFIDGMTTVYPRD</sequence>
<dbReference type="Proteomes" id="UP000045840">
    <property type="component" value="Unassembled WGS sequence"/>
</dbReference>
<keyword evidence="3" id="KW-1185">Reference proteome</keyword>
<name>A0A0T9NH73_9GAMM</name>
<dbReference type="OrthoDB" id="6481200at2"/>
<reference evidence="4" key="1">
    <citation type="submission" date="2015-03" db="EMBL/GenBank/DDBJ databases">
        <authorList>
            <consortium name="Pathogen Informatics"/>
        </authorList>
    </citation>
    <scope>NUCLEOTIDE SEQUENCE [LARGE SCALE GENOMIC DNA]</scope>
    <source>
        <strain evidence="4">A125KOH2</strain>
    </source>
</reference>
<evidence type="ECO:0000313" key="1">
    <source>
        <dbReference type="EMBL" id="CNH09411.1"/>
    </source>
</evidence>
<proteinExistence type="predicted"/>
<dbReference type="STRING" id="1288385.ERS137968_00897"/>
<reference evidence="2 3" key="3">
    <citation type="submission" date="2015-03" db="EMBL/GenBank/DDBJ databases">
        <authorList>
            <consortium name="Pathogen Informatics"/>
            <person name="Murphy D."/>
        </authorList>
    </citation>
    <scope>NUCLEOTIDE SEQUENCE [LARGE SCALE GENOMIC DNA]</scope>
    <source>
        <strain evidence="3">type strain: CIP110230</strain>
        <strain evidence="2">Type strain: CIP110230</strain>
    </source>
</reference>
<protein>
    <submittedName>
        <fullName evidence="1">Uncharacterized protein</fullName>
    </submittedName>
</protein>
<gene>
    <name evidence="1" type="ORF">ERS008529_00320</name>
    <name evidence="2" type="ORF">ERS137968_00897</name>
</gene>
<dbReference type="Proteomes" id="UP000044625">
    <property type="component" value="Unassembled WGS sequence"/>
</dbReference>
<dbReference type="EMBL" id="CWJL01000003">
    <property type="protein sequence ID" value="CRY64712.1"/>
    <property type="molecule type" value="Genomic_DNA"/>
</dbReference>